<protein>
    <recommendedName>
        <fullName evidence="3">Secreted protein</fullName>
    </recommendedName>
</protein>
<keyword evidence="2" id="KW-1185">Reference proteome</keyword>
<dbReference type="Proteomes" id="UP001176940">
    <property type="component" value="Unassembled WGS sequence"/>
</dbReference>
<proteinExistence type="predicted"/>
<evidence type="ECO:0008006" key="3">
    <source>
        <dbReference type="Google" id="ProtNLM"/>
    </source>
</evidence>
<organism evidence="1 2">
    <name type="scientific">Ranitomeya imitator</name>
    <name type="common">mimic poison frog</name>
    <dbReference type="NCBI Taxonomy" id="111125"/>
    <lineage>
        <taxon>Eukaryota</taxon>
        <taxon>Metazoa</taxon>
        <taxon>Chordata</taxon>
        <taxon>Craniata</taxon>
        <taxon>Vertebrata</taxon>
        <taxon>Euteleostomi</taxon>
        <taxon>Amphibia</taxon>
        <taxon>Batrachia</taxon>
        <taxon>Anura</taxon>
        <taxon>Neobatrachia</taxon>
        <taxon>Hyloidea</taxon>
        <taxon>Dendrobatidae</taxon>
        <taxon>Dendrobatinae</taxon>
        <taxon>Ranitomeya</taxon>
    </lineage>
</organism>
<dbReference type="EMBL" id="CAUEEQ010057150">
    <property type="protein sequence ID" value="CAJ0963213.1"/>
    <property type="molecule type" value="Genomic_DNA"/>
</dbReference>
<name>A0ABN9MAG7_9NEOB</name>
<evidence type="ECO:0000313" key="1">
    <source>
        <dbReference type="EMBL" id="CAJ0963213.1"/>
    </source>
</evidence>
<reference evidence="1" key="1">
    <citation type="submission" date="2023-07" db="EMBL/GenBank/DDBJ databases">
        <authorList>
            <person name="Stuckert A."/>
        </authorList>
    </citation>
    <scope>NUCLEOTIDE SEQUENCE</scope>
</reference>
<accession>A0ABN9MAG7</accession>
<evidence type="ECO:0000313" key="2">
    <source>
        <dbReference type="Proteomes" id="UP001176940"/>
    </source>
</evidence>
<sequence length="95" mass="10228">MLGAHACLWGFTAARLNSARRARTPYRSASIFKHRNGSAGNMDTTKCTKTVHGNCTQSGISSLETGCVSTVRIVGALDGAENLLRPKRRPLLNAR</sequence>
<gene>
    <name evidence="1" type="ORF">RIMI_LOCUS18592430</name>
</gene>
<comment type="caution">
    <text evidence="1">The sequence shown here is derived from an EMBL/GenBank/DDBJ whole genome shotgun (WGS) entry which is preliminary data.</text>
</comment>